<evidence type="ECO:0000313" key="1">
    <source>
        <dbReference type="EMBL" id="ADI00874.1"/>
    </source>
</evidence>
<gene>
    <name evidence="1" type="ordered locus">Slip_0070</name>
</gene>
<dbReference type="RefSeq" id="WP_013174278.1">
    <property type="nucleotide sequence ID" value="NC_014220.1"/>
</dbReference>
<proteinExistence type="predicted"/>
<dbReference type="OrthoDB" id="9956746at2"/>
<reference evidence="2" key="1">
    <citation type="journal article" date="2010" name="Stand. Genomic Sci.">
        <title>Complete genome sequence of Syntrophothermus lipocalidus type strain (TGB-C1T).</title>
        <authorList>
            <consortium name="US DOE Joint Genome Institute (JGI-PGF)"/>
            <person name="Djao O."/>
            <person name="Zhang X."/>
            <person name="Lucas S."/>
            <person name="Lapidus A."/>
            <person name="Glavina Del Rio T."/>
            <person name="Nolan M."/>
            <person name="Tice H."/>
            <person name="Cheng J."/>
            <person name="Han C."/>
            <person name="Tapia R."/>
            <person name="Goodwin L."/>
            <person name="Pitluck S."/>
            <person name="Liolios K."/>
            <person name="Ivanova N."/>
            <person name="Mavromatis K."/>
            <person name="Mikhailova N."/>
            <person name="Ovchinnikova G."/>
            <person name="Pati A."/>
            <person name="Brambilla E."/>
            <person name="Chen A."/>
            <person name="Palaniappan K."/>
            <person name="Land M."/>
            <person name="Hauser L."/>
            <person name="Chang Y."/>
            <person name="Jeffries C."/>
            <person name="Rohde M."/>
            <person name="Sikorski J."/>
            <person name="Spring S."/>
            <person name="Goker M."/>
            <person name="Detter J."/>
            <person name="Woyke T."/>
            <person name="Bristow J."/>
            <person name="Eisen J."/>
            <person name="Markowitz V."/>
            <person name="Hugenholtz P."/>
            <person name="Kyrpides N."/>
            <person name="Klenk H."/>
        </authorList>
    </citation>
    <scope>NUCLEOTIDE SEQUENCE [LARGE SCALE GENOMIC DNA]</scope>
    <source>
        <strain evidence="2">DSM 12680 / TGB-C1</strain>
    </source>
</reference>
<protein>
    <submittedName>
        <fullName evidence="1">Uncharacterized protein</fullName>
    </submittedName>
</protein>
<dbReference type="KEGG" id="slp:Slip_0070"/>
<keyword evidence="2" id="KW-1185">Reference proteome</keyword>
<accession>D7CIK9</accession>
<dbReference type="HOGENOM" id="CLU_2048577_0_0_9"/>
<dbReference type="EMBL" id="CP002048">
    <property type="protein sequence ID" value="ADI00874.1"/>
    <property type="molecule type" value="Genomic_DNA"/>
</dbReference>
<name>D7CIK9_SYNLT</name>
<sequence>MVAANEFLGRLTLRNEYEVFASATNPSQYIVRQRSKSQVFEDRVLKENVRVLHQYLKGKMVTVNGVLDEIDRGAIPGLKLYCYGYKRRFEVQNILIVLCSLGLATVEKQGRGFIYRVAIS</sequence>
<dbReference type="AlphaFoldDB" id="D7CIK9"/>
<dbReference type="Proteomes" id="UP000000378">
    <property type="component" value="Chromosome"/>
</dbReference>
<evidence type="ECO:0000313" key="2">
    <source>
        <dbReference type="Proteomes" id="UP000000378"/>
    </source>
</evidence>
<organism evidence="1 2">
    <name type="scientific">Syntrophothermus lipocalidus (strain DSM 12680 / TGB-C1)</name>
    <dbReference type="NCBI Taxonomy" id="643648"/>
    <lineage>
        <taxon>Bacteria</taxon>
        <taxon>Bacillati</taxon>
        <taxon>Bacillota</taxon>
        <taxon>Clostridia</taxon>
        <taxon>Eubacteriales</taxon>
        <taxon>Syntrophomonadaceae</taxon>
        <taxon>Syntrophothermus</taxon>
    </lineage>
</organism>
<dbReference type="STRING" id="643648.Slip_0070"/>
<reference evidence="1 2" key="2">
    <citation type="journal article" date="2010" name="Stand. Genomic Sci.">
        <title>Complete genome sequence of Syntrophothermus lipocalidus type strain (TGB-C1).</title>
        <authorList>
            <person name="Djao O.D."/>
            <person name="Zhang X."/>
            <person name="Lucas S."/>
            <person name="Lapidus A."/>
            <person name="Del Rio T.G."/>
            <person name="Nolan M."/>
            <person name="Tice H."/>
            <person name="Cheng J.F."/>
            <person name="Han C."/>
            <person name="Tapia R."/>
            <person name="Goodwin L."/>
            <person name="Pitluck S."/>
            <person name="Liolios K."/>
            <person name="Ivanova N."/>
            <person name="Mavromatis K."/>
            <person name="Mikhailova N."/>
            <person name="Ovchinnikova G."/>
            <person name="Pati A."/>
            <person name="Brambilla E."/>
            <person name="Chen A."/>
            <person name="Palaniappan K."/>
            <person name="Land M."/>
            <person name="Hauser L."/>
            <person name="Chang Y.J."/>
            <person name="Jeffries C.D."/>
            <person name="Rohde M."/>
            <person name="Sikorski J."/>
            <person name="Spring S."/>
            <person name="Goker M."/>
            <person name="Detter J.C."/>
            <person name="Woyke T."/>
            <person name="Bristow J."/>
            <person name="Eisen J.A."/>
            <person name="Markowitz V."/>
            <person name="Hugenholtz P."/>
            <person name="Kyrpides N.C."/>
            <person name="Klenk H.P."/>
        </authorList>
    </citation>
    <scope>NUCLEOTIDE SEQUENCE [LARGE SCALE GENOMIC DNA]</scope>
    <source>
        <strain evidence="2">DSM 12680 / TGB-C1</strain>
    </source>
</reference>